<sequence length="213" mass="24007">MNMNATTQATTTTTVVPPCGNNGMNPSTRKAFLLTHNRLRSRLARGFEPNGNFGMAPQAANMLKMKYDCDAEVSAMVASRTCSQKLSPRETRPNYKENFITIHKTYLDLPQTARHASERWWKQLSKFGANRQMRFTQAMRTEQTRIIRNWGKMAWHNNARLGCAITRCSGFSFVVCHYAPGGNNIGENFYTVGTPCSMCPQGTRCDNSTMLCE</sequence>
<feature type="domain" description="SCP" evidence="2">
    <location>
        <begin position="27"/>
        <end position="186"/>
    </location>
</feature>
<dbReference type="Proteomes" id="UP000252519">
    <property type="component" value="Unassembled WGS sequence"/>
</dbReference>
<organism evidence="3 4">
    <name type="scientific">Ancylostoma caninum</name>
    <name type="common">Dog hookworm</name>
    <dbReference type="NCBI Taxonomy" id="29170"/>
    <lineage>
        <taxon>Eukaryota</taxon>
        <taxon>Metazoa</taxon>
        <taxon>Ecdysozoa</taxon>
        <taxon>Nematoda</taxon>
        <taxon>Chromadorea</taxon>
        <taxon>Rhabditida</taxon>
        <taxon>Rhabditina</taxon>
        <taxon>Rhabditomorpha</taxon>
        <taxon>Strongyloidea</taxon>
        <taxon>Ancylostomatidae</taxon>
        <taxon>Ancylostomatinae</taxon>
        <taxon>Ancylostoma</taxon>
    </lineage>
</organism>
<reference evidence="3 4" key="1">
    <citation type="submission" date="2014-10" db="EMBL/GenBank/DDBJ databases">
        <title>Draft genome of the hookworm Ancylostoma caninum.</title>
        <authorList>
            <person name="Mitreva M."/>
        </authorList>
    </citation>
    <scope>NUCLEOTIDE SEQUENCE [LARGE SCALE GENOMIC DNA]</scope>
    <source>
        <strain evidence="3 4">Baltimore</strain>
    </source>
</reference>
<keyword evidence="4" id="KW-1185">Reference proteome</keyword>
<evidence type="ECO:0000313" key="4">
    <source>
        <dbReference type="Proteomes" id="UP000252519"/>
    </source>
</evidence>
<dbReference type="SMART" id="SM00198">
    <property type="entry name" value="SCP"/>
    <property type="match status" value="1"/>
</dbReference>
<dbReference type="SUPFAM" id="SSF55797">
    <property type="entry name" value="PR-1-like"/>
    <property type="match status" value="1"/>
</dbReference>
<dbReference type="PROSITE" id="PS01010">
    <property type="entry name" value="CRISP_2"/>
    <property type="match status" value="1"/>
</dbReference>
<name>A0A368GFN6_ANCCA</name>
<dbReference type="InterPro" id="IPR001283">
    <property type="entry name" value="CRISP-related"/>
</dbReference>
<dbReference type="Gene3D" id="3.40.33.10">
    <property type="entry name" value="CAP"/>
    <property type="match status" value="1"/>
</dbReference>
<comment type="caution">
    <text evidence="3">The sequence shown here is derived from an EMBL/GenBank/DDBJ whole genome shotgun (WGS) entry which is preliminary data.</text>
</comment>
<dbReference type="OrthoDB" id="737510at2759"/>
<dbReference type="GO" id="GO:0005576">
    <property type="term" value="C:extracellular region"/>
    <property type="evidence" value="ECO:0007669"/>
    <property type="project" value="InterPro"/>
</dbReference>
<dbReference type="InterPro" id="IPR018244">
    <property type="entry name" value="Allrgn_V5/Tpx1_CS"/>
</dbReference>
<evidence type="ECO:0000259" key="2">
    <source>
        <dbReference type="SMART" id="SM00198"/>
    </source>
</evidence>
<dbReference type="AlphaFoldDB" id="A0A368GFN6"/>
<dbReference type="Pfam" id="PF00188">
    <property type="entry name" value="CAP"/>
    <property type="match status" value="1"/>
</dbReference>
<evidence type="ECO:0000256" key="1">
    <source>
        <dbReference type="SAM" id="MobiDB-lite"/>
    </source>
</evidence>
<dbReference type="EMBL" id="JOJR01000219">
    <property type="protein sequence ID" value="RCN41850.1"/>
    <property type="molecule type" value="Genomic_DNA"/>
</dbReference>
<dbReference type="PRINTS" id="PR00837">
    <property type="entry name" value="V5TPXLIKE"/>
</dbReference>
<accession>A0A368GFN6</accession>
<protein>
    <submittedName>
        <fullName evidence="3">SCP-like protein</fullName>
    </submittedName>
</protein>
<dbReference type="InterPro" id="IPR035940">
    <property type="entry name" value="CAP_sf"/>
</dbReference>
<dbReference type="PRINTS" id="PR00838">
    <property type="entry name" value="V5ALLERGEN"/>
</dbReference>
<feature type="compositionally biased region" description="Low complexity" evidence="1">
    <location>
        <begin position="1"/>
        <end position="14"/>
    </location>
</feature>
<dbReference type="InterPro" id="IPR014044">
    <property type="entry name" value="CAP_dom"/>
</dbReference>
<dbReference type="STRING" id="29170.A0A368GFN6"/>
<gene>
    <name evidence="3" type="ORF">ANCCAN_12178</name>
</gene>
<dbReference type="InterPro" id="IPR002413">
    <property type="entry name" value="V5_allergen-like"/>
</dbReference>
<evidence type="ECO:0000313" key="3">
    <source>
        <dbReference type="EMBL" id="RCN41850.1"/>
    </source>
</evidence>
<proteinExistence type="predicted"/>
<dbReference type="PANTHER" id="PTHR10334">
    <property type="entry name" value="CYSTEINE-RICH SECRETORY PROTEIN-RELATED"/>
    <property type="match status" value="1"/>
</dbReference>
<feature type="region of interest" description="Disordered" evidence="1">
    <location>
        <begin position="1"/>
        <end position="23"/>
    </location>
</feature>
<dbReference type="CDD" id="cd05380">
    <property type="entry name" value="CAP_euk"/>
    <property type="match status" value="1"/>
</dbReference>